<gene>
    <name evidence="8" type="ORF">METZ01_LOCUS25073</name>
</gene>
<reference evidence="8" key="1">
    <citation type="submission" date="2018-05" db="EMBL/GenBank/DDBJ databases">
        <authorList>
            <person name="Lanie J.A."/>
            <person name="Ng W.-L."/>
            <person name="Kazmierczak K.M."/>
            <person name="Andrzejewski T.M."/>
            <person name="Davidsen T.M."/>
            <person name="Wayne K.J."/>
            <person name="Tettelin H."/>
            <person name="Glass J.I."/>
            <person name="Rusch D."/>
            <person name="Podicherti R."/>
            <person name="Tsui H.-C.T."/>
            <person name="Winkler M.E."/>
        </authorList>
    </citation>
    <scope>NUCLEOTIDE SEQUENCE</scope>
</reference>
<evidence type="ECO:0000259" key="7">
    <source>
        <dbReference type="Pfam" id="PF00884"/>
    </source>
</evidence>
<keyword evidence="2" id="KW-1003">Cell membrane</keyword>
<dbReference type="Pfam" id="PF00884">
    <property type="entry name" value="Sulfatase"/>
    <property type="match status" value="1"/>
</dbReference>
<feature type="transmembrane region" description="Helical" evidence="6">
    <location>
        <begin position="71"/>
        <end position="91"/>
    </location>
</feature>
<dbReference type="Gene3D" id="3.40.720.10">
    <property type="entry name" value="Alkaline Phosphatase, subunit A"/>
    <property type="match status" value="1"/>
</dbReference>
<sequence length="634" mass="72656">MKYLDPTAVVLFFVVSLAGIVQHSFLLQLNSDWSERLFQAYALGVGYDVMNGAIFSTLAVISPFPILFRKIFFSILGLGLFAFLFTDYHYVLIFGTHLPFSTIEYLNDSGAFLSSATHAVNDITFWILFVSPSVMLVFMLWRFGEKRNSWKEDIKCRASTLLFIILIGGPAASYSNSYVSKNMENPLTSAALQYFYYSKDREPDKKILRPEKSLKIVETLIQGKKPSGKIWDNYPLVRIREATGCTGQNHSELTKILCTTAERPNILILFLESFRAAEVGVYGSKLGLTPEFDRWSKHGILYKNFFANGFQTRHGQVATYCSLFPNYGAAVMKRYTRNSFMCLPEYLKNLGYYTSWFFGSDANFDGQSTFLPKVGFDKIVDEFDFPNGAVRLGWGISDEELFRKWETVLDSEPEPFFSSALTTTNHHPFEVPDNYRLQAGDSVTDRYRESLHYTDAMLGGFLKRISKKPWFKNTIIFVTADTSSYQNAEQHTNNYEEFVNLHSQVPLLILSGKSIALGKKSEGLIITQHASQVDLAPTILDILRKKYIVPWVGRSLLNSVDLLTDVPQRAFTNRPGAYWAVIEEKSRYYRENDQRDHFFGDQDNQKGLHLKEIGLSWIETIRWVLQENRVWPEK</sequence>
<dbReference type="EMBL" id="UINC01001147">
    <property type="protein sequence ID" value="SUZ72219.1"/>
    <property type="molecule type" value="Genomic_DNA"/>
</dbReference>
<dbReference type="InterPro" id="IPR000917">
    <property type="entry name" value="Sulfatase_N"/>
</dbReference>
<evidence type="ECO:0000256" key="2">
    <source>
        <dbReference type="ARBA" id="ARBA00022475"/>
    </source>
</evidence>
<protein>
    <recommendedName>
        <fullName evidence="7">Sulfatase N-terminal domain-containing protein</fullName>
    </recommendedName>
</protein>
<dbReference type="InterPro" id="IPR050448">
    <property type="entry name" value="OpgB/LTA_synthase_biosynth"/>
</dbReference>
<dbReference type="GO" id="GO:0005886">
    <property type="term" value="C:plasma membrane"/>
    <property type="evidence" value="ECO:0007669"/>
    <property type="project" value="UniProtKB-SubCell"/>
</dbReference>
<feature type="transmembrane region" description="Helical" evidence="6">
    <location>
        <begin position="123"/>
        <end position="144"/>
    </location>
</feature>
<dbReference type="InterPro" id="IPR012160">
    <property type="entry name" value="LtaS-like"/>
</dbReference>
<feature type="transmembrane region" description="Helical" evidence="6">
    <location>
        <begin position="7"/>
        <end position="26"/>
    </location>
</feature>
<feature type="domain" description="Sulfatase N-terminal" evidence="7">
    <location>
        <begin position="264"/>
        <end position="543"/>
    </location>
</feature>
<evidence type="ECO:0000313" key="8">
    <source>
        <dbReference type="EMBL" id="SUZ72219.1"/>
    </source>
</evidence>
<dbReference type="PANTHER" id="PTHR47371">
    <property type="entry name" value="LIPOTEICHOIC ACID SYNTHASE"/>
    <property type="match status" value="1"/>
</dbReference>
<evidence type="ECO:0000256" key="1">
    <source>
        <dbReference type="ARBA" id="ARBA00004651"/>
    </source>
</evidence>
<evidence type="ECO:0000256" key="3">
    <source>
        <dbReference type="ARBA" id="ARBA00022692"/>
    </source>
</evidence>
<dbReference type="SUPFAM" id="SSF53649">
    <property type="entry name" value="Alkaline phosphatase-like"/>
    <property type="match status" value="1"/>
</dbReference>
<dbReference type="AlphaFoldDB" id="A0A381Q1Q1"/>
<keyword evidence="5 6" id="KW-0472">Membrane</keyword>
<dbReference type="CDD" id="cd16015">
    <property type="entry name" value="LTA_synthase"/>
    <property type="match status" value="1"/>
</dbReference>
<feature type="transmembrane region" description="Helical" evidence="6">
    <location>
        <begin position="38"/>
        <end position="59"/>
    </location>
</feature>
<accession>A0A381Q1Q1</accession>
<proteinExistence type="predicted"/>
<organism evidence="8">
    <name type="scientific">marine metagenome</name>
    <dbReference type="NCBI Taxonomy" id="408172"/>
    <lineage>
        <taxon>unclassified sequences</taxon>
        <taxon>metagenomes</taxon>
        <taxon>ecological metagenomes</taxon>
    </lineage>
</organism>
<comment type="subcellular location">
    <subcellularLocation>
        <location evidence="1">Cell membrane</location>
        <topology evidence="1">Multi-pass membrane protein</topology>
    </subcellularLocation>
</comment>
<keyword evidence="4 6" id="KW-1133">Transmembrane helix</keyword>
<evidence type="ECO:0000256" key="5">
    <source>
        <dbReference type="ARBA" id="ARBA00023136"/>
    </source>
</evidence>
<feature type="transmembrane region" description="Helical" evidence="6">
    <location>
        <begin position="156"/>
        <end position="174"/>
    </location>
</feature>
<dbReference type="InterPro" id="IPR017850">
    <property type="entry name" value="Alkaline_phosphatase_core_sf"/>
</dbReference>
<evidence type="ECO:0000256" key="4">
    <source>
        <dbReference type="ARBA" id="ARBA00022989"/>
    </source>
</evidence>
<name>A0A381Q1Q1_9ZZZZ</name>
<evidence type="ECO:0000256" key="6">
    <source>
        <dbReference type="SAM" id="Phobius"/>
    </source>
</evidence>
<keyword evidence="3 6" id="KW-0812">Transmembrane</keyword>
<dbReference type="PIRSF" id="PIRSF005091">
    <property type="entry name" value="Mmb_sulf_HI1246"/>
    <property type="match status" value="1"/>
</dbReference>
<dbReference type="PANTHER" id="PTHR47371:SF3">
    <property type="entry name" value="PHOSPHOGLYCEROL TRANSFERASE I"/>
    <property type="match status" value="1"/>
</dbReference>